<dbReference type="RefSeq" id="WP_012657386.1">
    <property type="nucleotide sequence ID" value="NC_011999.1"/>
</dbReference>
<gene>
    <name evidence="1" type="ordered locus">MCCL_1481</name>
</gene>
<evidence type="ECO:0000313" key="1">
    <source>
        <dbReference type="EMBL" id="BAH18188.1"/>
    </source>
</evidence>
<dbReference type="HOGENOM" id="CLU_739085_0_0_9"/>
<dbReference type="eggNOG" id="ENOG502Z8TI">
    <property type="taxonomic scope" value="Bacteria"/>
</dbReference>
<protein>
    <recommendedName>
        <fullName evidence="3">DUF91 domain-containing protein</fullName>
    </recommendedName>
</protein>
<organism evidence="1 2">
    <name type="scientific">Macrococcus caseolyticus (strain JCSC5402)</name>
    <name type="common">Macrococcoides caseolyticum</name>
    <dbReference type="NCBI Taxonomy" id="458233"/>
    <lineage>
        <taxon>Bacteria</taxon>
        <taxon>Bacillati</taxon>
        <taxon>Bacillota</taxon>
        <taxon>Bacilli</taxon>
        <taxon>Bacillales</taxon>
        <taxon>Staphylococcaceae</taxon>
        <taxon>Macrococcoides</taxon>
    </lineage>
</organism>
<accession>B9E7M0</accession>
<dbReference type="EMBL" id="AP009484">
    <property type="protein sequence ID" value="BAH18188.1"/>
    <property type="molecule type" value="Genomic_DNA"/>
</dbReference>
<dbReference type="Gene3D" id="3.40.1350.10">
    <property type="match status" value="1"/>
</dbReference>
<proteinExistence type="predicted"/>
<dbReference type="Proteomes" id="UP000001383">
    <property type="component" value="Chromosome"/>
</dbReference>
<dbReference type="KEGG" id="mcl:MCCL_1481"/>
<name>B9E7M0_MACCJ</name>
<evidence type="ECO:0000313" key="2">
    <source>
        <dbReference type="Proteomes" id="UP000001383"/>
    </source>
</evidence>
<dbReference type="GO" id="GO:0003676">
    <property type="term" value="F:nucleic acid binding"/>
    <property type="evidence" value="ECO:0007669"/>
    <property type="project" value="InterPro"/>
</dbReference>
<dbReference type="InterPro" id="IPR011856">
    <property type="entry name" value="tRNA_endonuc-like_dom_sf"/>
</dbReference>
<evidence type="ECO:0008006" key="3">
    <source>
        <dbReference type="Google" id="ProtNLM"/>
    </source>
</evidence>
<sequence length="371" mass="43944">MAGYIFSVGKEINILDAMKKGVFSTNFKHVRSYWTAQQEGTIADYMTMKENDNIYFFQNRKIYGIGKLKKIKLDVKLLNFPDADLPEIYNYQELGNEVIYNSDMEFENYRVLISFEGSPYIFSKGVDMDEILSSNPSNFKILRAFWKLSFIKVDDNENSALFDIILKKNEMNYLDNKNIIEVSNYYHERINNLVNKNYLLDSKRFLEKCLEGKRIKHEMALEMGILDAIQKNKTLFGKWDYLSHQVIASPFKPIDYMDKMDVFGYRFIDGYNTISKYLMIEIKSGVASIEVLNQAMKYVDWIENEYSHDYEMIEAYIVALDFTEEVLQTKNKFARRMYTIGRNPVETKEWVNLKLIQYEFLDNELKFKELE</sequence>
<dbReference type="AlphaFoldDB" id="B9E7M0"/>
<reference evidence="1 2" key="1">
    <citation type="journal article" date="2009" name="J. Bacteriol.">
        <title>Complete genome sequence of Macrococcus caseolyticus strain JCSCS5402, reflecting the ancestral genome of the human-pathogenic staphylococci.</title>
        <authorList>
            <person name="Baba T."/>
            <person name="Kuwahara-Arai K."/>
            <person name="Uchiyama I."/>
            <person name="Takeuchi F."/>
            <person name="Ito T."/>
            <person name="Hiramatsu K."/>
        </authorList>
    </citation>
    <scope>NUCLEOTIDE SEQUENCE [LARGE SCALE GENOMIC DNA]</scope>
    <source>
        <strain evidence="1 2">JCSC5402</strain>
    </source>
</reference>